<feature type="transmembrane region" description="Helical" evidence="2">
    <location>
        <begin position="33"/>
        <end position="60"/>
    </location>
</feature>
<dbReference type="Proteomes" id="UP001175353">
    <property type="component" value="Unassembled WGS sequence"/>
</dbReference>
<gene>
    <name evidence="3" type="ORF">LTR91_016086</name>
</gene>
<evidence type="ECO:0000313" key="4">
    <source>
        <dbReference type="Proteomes" id="UP001175353"/>
    </source>
</evidence>
<name>A0AAN6K8I4_9PEZI</name>
<keyword evidence="2" id="KW-1133">Transmembrane helix</keyword>
<accession>A0AAN6K8I4</accession>
<evidence type="ECO:0000256" key="1">
    <source>
        <dbReference type="SAM" id="MobiDB-lite"/>
    </source>
</evidence>
<feature type="region of interest" description="Disordered" evidence="1">
    <location>
        <begin position="177"/>
        <end position="198"/>
    </location>
</feature>
<dbReference type="EMBL" id="JAUJLE010000191">
    <property type="protein sequence ID" value="KAK0969949.1"/>
    <property type="molecule type" value="Genomic_DNA"/>
</dbReference>
<keyword evidence="4" id="KW-1185">Reference proteome</keyword>
<organism evidence="3 4">
    <name type="scientific">Friedmanniomyces endolithicus</name>
    <dbReference type="NCBI Taxonomy" id="329885"/>
    <lineage>
        <taxon>Eukaryota</taxon>
        <taxon>Fungi</taxon>
        <taxon>Dikarya</taxon>
        <taxon>Ascomycota</taxon>
        <taxon>Pezizomycotina</taxon>
        <taxon>Dothideomycetes</taxon>
        <taxon>Dothideomycetidae</taxon>
        <taxon>Mycosphaerellales</taxon>
        <taxon>Teratosphaeriaceae</taxon>
        <taxon>Friedmanniomyces</taxon>
    </lineage>
</organism>
<keyword evidence="2" id="KW-0812">Transmembrane</keyword>
<keyword evidence="2" id="KW-0472">Membrane</keyword>
<dbReference type="AlphaFoldDB" id="A0AAN6K8I4"/>
<protein>
    <submittedName>
        <fullName evidence="3">Uncharacterized protein</fullName>
    </submittedName>
</protein>
<sequence>MGIPFSKQINAAFEEVTPLVAAGFEVLQTTKNIALLAAALQVFTGLILSLVLLVLIALLITVNPNLTEERDALVTPVVRWRGRGSKVAGVGIWKVMWVELSRTLAELRVLGRDESESGHLTAILSPDEKCTVALIMIDENEFLDGESTSGSHRDTISRWNRHNYLVFGMREEWRGIRPGRDPPNEACDAFTSPRTDSR</sequence>
<comment type="caution">
    <text evidence="3">The sequence shown here is derived from an EMBL/GenBank/DDBJ whole genome shotgun (WGS) entry which is preliminary data.</text>
</comment>
<proteinExistence type="predicted"/>
<evidence type="ECO:0000313" key="3">
    <source>
        <dbReference type="EMBL" id="KAK0969949.1"/>
    </source>
</evidence>
<evidence type="ECO:0000256" key="2">
    <source>
        <dbReference type="SAM" id="Phobius"/>
    </source>
</evidence>
<reference evidence="3" key="1">
    <citation type="submission" date="2023-06" db="EMBL/GenBank/DDBJ databases">
        <title>Black Yeasts Isolated from many extreme environments.</title>
        <authorList>
            <person name="Coleine C."/>
            <person name="Stajich J.E."/>
            <person name="Selbmann L."/>
        </authorList>
    </citation>
    <scope>NUCLEOTIDE SEQUENCE</scope>
    <source>
        <strain evidence="3">CCFEE 5200</strain>
    </source>
</reference>